<name>A0A074KQS8_9BACT</name>
<evidence type="ECO:0000313" key="2">
    <source>
        <dbReference type="EMBL" id="KEO72306.1"/>
    </source>
</evidence>
<keyword evidence="1" id="KW-0812">Transmembrane</keyword>
<gene>
    <name evidence="2" type="ORF">EL17_16275</name>
</gene>
<accession>A0A074KQS8</accession>
<proteinExistence type="predicted"/>
<keyword evidence="1" id="KW-1133">Transmembrane helix</keyword>
<organism evidence="2 3">
    <name type="scientific">Anditalea andensis</name>
    <dbReference type="NCBI Taxonomy" id="1048983"/>
    <lineage>
        <taxon>Bacteria</taxon>
        <taxon>Pseudomonadati</taxon>
        <taxon>Bacteroidota</taxon>
        <taxon>Cytophagia</taxon>
        <taxon>Cytophagales</taxon>
        <taxon>Cytophagaceae</taxon>
        <taxon>Anditalea</taxon>
    </lineage>
</organism>
<dbReference type="AlphaFoldDB" id="A0A074KQS8"/>
<keyword evidence="1" id="KW-0472">Membrane</keyword>
<dbReference type="EMBL" id="JMIH01000024">
    <property type="protein sequence ID" value="KEO72306.1"/>
    <property type="molecule type" value="Genomic_DNA"/>
</dbReference>
<dbReference type="Proteomes" id="UP000027821">
    <property type="component" value="Unassembled WGS sequence"/>
</dbReference>
<feature type="transmembrane region" description="Helical" evidence="1">
    <location>
        <begin position="7"/>
        <end position="23"/>
    </location>
</feature>
<reference evidence="2 3" key="1">
    <citation type="submission" date="2014-04" db="EMBL/GenBank/DDBJ databases">
        <title>Characterization and application of a salt tolerant electro-active bacterium.</title>
        <authorList>
            <person name="Yang L."/>
            <person name="Wei S."/>
            <person name="Tay Q.X.M."/>
        </authorList>
    </citation>
    <scope>NUCLEOTIDE SEQUENCE [LARGE SCALE GENOMIC DNA]</scope>
    <source>
        <strain evidence="2 3">LY1</strain>
    </source>
</reference>
<evidence type="ECO:0000256" key="1">
    <source>
        <dbReference type="SAM" id="Phobius"/>
    </source>
</evidence>
<comment type="caution">
    <text evidence="2">The sequence shown here is derived from an EMBL/GenBank/DDBJ whole genome shotgun (WGS) entry which is preliminary data.</text>
</comment>
<sequence>MYYIIKLMYMINIILIFKIIFYHDGLAPNFLINKFLLSLHVNRSHDLIIQSGFKKGTVYMG</sequence>
<evidence type="ECO:0000313" key="3">
    <source>
        <dbReference type="Proteomes" id="UP000027821"/>
    </source>
</evidence>
<protein>
    <submittedName>
        <fullName evidence="2">Uncharacterized protein</fullName>
    </submittedName>
</protein>
<keyword evidence="3" id="KW-1185">Reference proteome</keyword>